<dbReference type="Pfam" id="PF13609">
    <property type="entry name" value="Porin_4"/>
    <property type="match status" value="1"/>
</dbReference>
<feature type="signal peptide" evidence="5">
    <location>
        <begin position="1"/>
        <end position="20"/>
    </location>
</feature>
<dbReference type="RefSeq" id="WP_262601499.1">
    <property type="nucleotide sequence ID" value="NZ_CP103300.1"/>
</dbReference>
<comment type="subcellular location">
    <subcellularLocation>
        <location evidence="1">Cell outer membrane</location>
        <topology evidence="1">Multi-pass membrane protein</topology>
    </subcellularLocation>
</comment>
<dbReference type="PANTHER" id="PTHR34501:SF2">
    <property type="entry name" value="OUTER MEMBRANE PORIN F-RELATED"/>
    <property type="match status" value="1"/>
</dbReference>
<evidence type="ECO:0000256" key="5">
    <source>
        <dbReference type="SAM" id="SignalP"/>
    </source>
</evidence>
<name>A0ABY6H3N7_9GAMM</name>
<sequence>MQKKLLAAVVASLVAGQAMALEVYNDDTTSLSIGGRIGVKAEKAEGSSAGMKNDSSRINFKFAHKLGNGWTGHGVAEWGFRAKDEYKDGAKEDTFFNRLGFVGLDHDTYGKITAGKSWSVMFDVNGWTDSYAIGGGKAMGLYDGRLGGDFDGSARADDVLQYRNSFGGLNVGVQYQLEGHNDGAYLENTVDDRIKRKSGAGVSLSYDLPMGLSLGATYAETEYEESALFKGQKKSKAATVGTKFENEMLKLAATYGQFENKTSTIKSAGDLDKKSTGLELFAQVNLPQVVDGFALYTGYNQLEADKQMVSGKEANSKAEFKEFALGAIYKTGPMQFAFEWADGERKGHDGKKIKDKSGDTYSVNARYYF</sequence>
<dbReference type="InterPro" id="IPR050298">
    <property type="entry name" value="Gram-neg_bact_OMP"/>
</dbReference>
<evidence type="ECO:0000256" key="4">
    <source>
        <dbReference type="ARBA" id="ARBA00023136"/>
    </source>
</evidence>
<dbReference type="Proteomes" id="UP001163255">
    <property type="component" value="Chromosome"/>
</dbReference>
<dbReference type="SUPFAM" id="SSF56935">
    <property type="entry name" value="Porins"/>
    <property type="match status" value="1"/>
</dbReference>
<dbReference type="InterPro" id="IPR033900">
    <property type="entry name" value="Gram_neg_porin_domain"/>
</dbReference>
<comment type="similarity">
    <text evidence="2">Belongs to the Gram-negative porin family.</text>
</comment>
<feature type="chain" id="PRO_5045897321" evidence="5">
    <location>
        <begin position="21"/>
        <end position="369"/>
    </location>
</feature>
<reference evidence="7" key="1">
    <citation type="submission" date="2022-10" db="EMBL/GenBank/DDBJ databases">
        <title>Completed Genome Sequence of two octocoral isolated bacterium, Endozoicomonas euniceicola EF212T and Endozoicomonas gorgoniicola PS125T.</title>
        <authorList>
            <person name="Chiou Y.-J."/>
            <person name="Chen Y.-H."/>
        </authorList>
    </citation>
    <scope>NUCLEOTIDE SEQUENCE</scope>
    <source>
        <strain evidence="7">EF212</strain>
    </source>
</reference>
<dbReference type="EMBL" id="CP103300">
    <property type="protein sequence ID" value="UYM18754.1"/>
    <property type="molecule type" value="Genomic_DNA"/>
</dbReference>
<dbReference type="Gene3D" id="2.40.160.10">
    <property type="entry name" value="Porin"/>
    <property type="match status" value="1"/>
</dbReference>
<dbReference type="PANTHER" id="PTHR34501">
    <property type="entry name" value="PROTEIN YDDL-RELATED"/>
    <property type="match status" value="1"/>
</dbReference>
<keyword evidence="3 5" id="KW-0732">Signal</keyword>
<organism evidence="7 8">
    <name type="scientific">Endozoicomonas euniceicola</name>
    <dbReference type="NCBI Taxonomy" id="1234143"/>
    <lineage>
        <taxon>Bacteria</taxon>
        <taxon>Pseudomonadati</taxon>
        <taxon>Pseudomonadota</taxon>
        <taxon>Gammaproteobacteria</taxon>
        <taxon>Oceanospirillales</taxon>
        <taxon>Endozoicomonadaceae</taxon>
        <taxon>Endozoicomonas</taxon>
    </lineage>
</organism>
<evidence type="ECO:0000313" key="8">
    <source>
        <dbReference type="Proteomes" id="UP001163255"/>
    </source>
</evidence>
<dbReference type="PRINTS" id="PR00183">
    <property type="entry name" value="ECOLIPORIN"/>
</dbReference>
<dbReference type="InterPro" id="IPR001897">
    <property type="entry name" value="Porin_gammaproteobac"/>
</dbReference>
<feature type="domain" description="Porin" evidence="6">
    <location>
        <begin position="7"/>
        <end position="367"/>
    </location>
</feature>
<evidence type="ECO:0000259" key="6">
    <source>
        <dbReference type="Pfam" id="PF13609"/>
    </source>
</evidence>
<accession>A0ABY6H3N7</accession>
<protein>
    <submittedName>
        <fullName evidence="7">Porin</fullName>
    </submittedName>
</protein>
<evidence type="ECO:0000313" key="7">
    <source>
        <dbReference type="EMBL" id="UYM18754.1"/>
    </source>
</evidence>
<keyword evidence="4" id="KW-0472">Membrane</keyword>
<evidence type="ECO:0000256" key="1">
    <source>
        <dbReference type="ARBA" id="ARBA00004571"/>
    </source>
</evidence>
<evidence type="ECO:0000256" key="3">
    <source>
        <dbReference type="ARBA" id="ARBA00022729"/>
    </source>
</evidence>
<keyword evidence="8" id="KW-1185">Reference proteome</keyword>
<dbReference type="CDD" id="cd00342">
    <property type="entry name" value="gram_neg_porins"/>
    <property type="match status" value="1"/>
</dbReference>
<evidence type="ECO:0000256" key="2">
    <source>
        <dbReference type="ARBA" id="ARBA00007539"/>
    </source>
</evidence>
<dbReference type="InterPro" id="IPR023614">
    <property type="entry name" value="Porin_dom_sf"/>
</dbReference>
<gene>
    <name evidence="7" type="ORF">NX720_12885</name>
</gene>
<proteinExistence type="inferred from homology"/>